<dbReference type="Proteomes" id="UP001259659">
    <property type="component" value="Unassembled WGS sequence"/>
</dbReference>
<gene>
    <name evidence="5" type="ORF">NDI56_12815</name>
</gene>
<reference evidence="5 6" key="1">
    <citation type="submission" date="2022-06" db="EMBL/GenBank/DDBJ databases">
        <title>Haloarcula sp. a new haloarchaeum isolate from saline soil.</title>
        <authorList>
            <person name="Strakova D."/>
            <person name="Galisteo C."/>
            <person name="Sanchez-Porro C."/>
            <person name="Ventosa A."/>
        </authorList>
    </citation>
    <scope>NUCLEOTIDE SEQUENCE [LARGE SCALE GENOMIC DNA]</scope>
    <source>
        <strain evidence="5 6">S1CR25-12</strain>
    </source>
</reference>
<evidence type="ECO:0000313" key="5">
    <source>
        <dbReference type="EMBL" id="MDS0260278.1"/>
    </source>
</evidence>
<proteinExistence type="predicted"/>
<dbReference type="PANTHER" id="PTHR34236:SF1">
    <property type="entry name" value="DIMETHYL SULFOXIDE REDUCTASE TRANSCRIPTIONAL ACTIVATOR"/>
    <property type="match status" value="1"/>
</dbReference>
<protein>
    <submittedName>
        <fullName evidence="5">Helix-turn-helix domain-containing protein</fullName>
    </submittedName>
</protein>
<dbReference type="InterPro" id="IPR056493">
    <property type="entry name" value="HVO_0513_N"/>
</dbReference>
<organism evidence="5 6">
    <name type="scientific">Haloarcula saliterrae</name>
    <dbReference type="NCBI Taxonomy" id="2950534"/>
    <lineage>
        <taxon>Archaea</taxon>
        <taxon>Methanobacteriati</taxon>
        <taxon>Methanobacteriota</taxon>
        <taxon>Stenosarchaea group</taxon>
        <taxon>Halobacteria</taxon>
        <taxon>Halobacteriales</taxon>
        <taxon>Haloarculaceae</taxon>
        <taxon>Haloarcula</taxon>
    </lineage>
</organism>
<dbReference type="EMBL" id="JAMQON010000003">
    <property type="protein sequence ID" value="MDS0260278.1"/>
    <property type="molecule type" value="Genomic_DNA"/>
</dbReference>
<evidence type="ECO:0000256" key="1">
    <source>
        <dbReference type="ARBA" id="ARBA00023015"/>
    </source>
</evidence>
<evidence type="ECO:0000259" key="4">
    <source>
        <dbReference type="Pfam" id="PF24278"/>
    </source>
</evidence>
<dbReference type="RefSeq" id="WP_310919946.1">
    <property type="nucleotide sequence ID" value="NZ_JAMQON010000003.1"/>
</dbReference>
<dbReference type="Pfam" id="PF04967">
    <property type="entry name" value="HTH_10"/>
    <property type="match status" value="1"/>
</dbReference>
<evidence type="ECO:0000259" key="3">
    <source>
        <dbReference type="Pfam" id="PF04967"/>
    </source>
</evidence>
<keyword evidence="6" id="KW-1185">Reference proteome</keyword>
<dbReference type="PANTHER" id="PTHR34236">
    <property type="entry name" value="DIMETHYL SULFOXIDE REDUCTASE TRANSCRIPTIONAL ACTIVATOR"/>
    <property type="match status" value="1"/>
</dbReference>
<evidence type="ECO:0000313" key="6">
    <source>
        <dbReference type="Proteomes" id="UP001259659"/>
    </source>
</evidence>
<feature type="domain" description="HTH bat-type" evidence="3">
    <location>
        <begin position="170"/>
        <end position="221"/>
    </location>
</feature>
<keyword evidence="2" id="KW-0804">Transcription</keyword>
<keyword evidence="1" id="KW-0805">Transcription regulation</keyword>
<dbReference type="InterPro" id="IPR007050">
    <property type="entry name" value="HTH_bacterioopsin"/>
</dbReference>
<comment type="caution">
    <text evidence="5">The sequence shown here is derived from an EMBL/GenBank/DDBJ whole genome shotgun (WGS) entry which is preliminary data.</text>
</comment>
<sequence>MPRSIREGVKHLQVTVHVDDDHAPEFFELLADSPTIAEARLVDWSMTADDQSTLLYTVDGDPTTVAERATDTDGIESVELSETTRGRTYVLVVMRPLETPLFAAIHRASTQAGLVVRKPIVYRDGTMAARVVGDAAALQRALDAAPDGVDVRIDEIGRLRAGADGPVASLSDRQREAVAAAVELGYYNQPRGATHEDVAAELDCAPPTASDHLQKAEANIVRAVMDQFGGGA</sequence>
<feature type="domain" description="HVO-0513-like N-terminal" evidence="4">
    <location>
        <begin position="28"/>
        <end position="158"/>
    </location>
</feature>
<dbReference type="Pfam" id="PF24278">
    <property type="entry name" value="HVO_0513_N"/>
    <property type="match status" value="1"/>
</dbReference>
<accession>A0ABU2FDE5</accession>
<evidence type="ECO:0000256" key="2">
    <source>
        <dbReference type="ARBA" id="ARBA00023163"/>
    </source>
</evidence>
<name>A0ABU2FDE5_9EURY</name>